<dbReference type="GO" id="GO:0005886">
    <property type="term" value="C:plasma membrane"/>
    <property type="evidence" value="ECO:0007669"/>
    <property type="project" value="UniProtKB-SubCell"/>
</dbReference>
<keyword evidence="11" id="KW-1185">Reference proteome</keyword>
<reference evidence="10 11" key="1">
    <citation type="submission" date="2018-03" db="EMBL/GenBank/DDBJ databases">
        <title>Genomic Encyclopedia of Archaeal and Bacterial Type Strains, Phase II (KMG-II): from individual species to whole genera.</title>
        <authorList>
            <person name="Goeker M."/>
        </authorList>
    </citation>
    <scope>NUCLEOTIDE SEQUENCE [LARGE SCALE GENOMIC DNA]</scope>
    <source>
        <strain evidence="10 11">DSM 45211</strain>
    </source>
</reference>
<feature type="transmembrane region" description="Helical" evidence="7">
    <location>
        <begin position="201"/>
        <end position="223"/>
    </location>
</feature>
<dbReference type="RefSeq" id="WP_106536184.1">
    <property type="nucleotide sequence ID" value="NZ_PYGE01000003.1"/>
</dbReference>
<evidence type="ECO:0000256" key="4">
    <source>
        <dbReference type="ARBA" id="ARBA00022692"/>
    </source>
</evidence>
<accession>A0A2P8E8Y9</accession>
<proteinExistence type="inferred from homology"/>
<comment type="caution">
    <text evidence="10">The sequence shown here is derived from an EMBL/GenBank/DDBJ whole genome shotgun (WGS) entry which is preliminary data.</text>
</comment>
<feature type="transmembrane region" description="Helical" evidence="7">
    <location>
        <begin position="157"/>
        <end position="180"/>
    </location>
</feature>
<dbReference type="Pfam" id="PF00528">
    <property type="entry name" value="BPD_transp_1"/>
    <property type="match status" value="1"/>
</dbReference>
<evidence type="ECO:0000259" key="9">
    <source>
        <dbReference type="PROSITE" id="PS50928"/>
    </source>
</evidence>
<feature type="transmembrane region" description="Helical" evidence="7">
    <location>
        <begin position="28"/>
        <end position="49"/>
    </location>
</feature>
<dbReference type="GO" id="GO:0055085">
    <property type="term" value="P:transmembrane transport"/>
    <property type="evidence" value="ECO:0007669"/>
    <property type="project" value="InterPro"/>
</dbReference>
<feature type="transmembrane region" description="Helical" evidence="7">
    <location>
        <begin position="262"/>
        <end position="280"/>
    </location>
</feature>
<keyword evidence="3" id="KW-1003">Cell membrane</keyword>
<keyword evidence="5 7" id="KW-1133">Transmembrane helix</keyword>
<dbReference type="Gene3D" id="1.10.3720.10">
    <property type="entry name" value="MetI-like"/>
    <property type="match status" value="1"/>
</dbReference>
<evidence type="ECO:0000256" key="7">
    <source>
        <dbReference type="RuleBase" id="RU363032"/>
    </source>
</evidence>
<evidence type="ECO:0000256" key="1">
    <source>
        <dbReference type="ARBA" id="ARBA00004651"/>
    </source>
</evidence>
<dbReference type="InterPro" id="IPR000515">
    <property type="entry name" value="MetI-like"/>
</dbReference>
<feature type="region of interest" description="Disordered" evidence="8">
    <location>
        <begin position="1"/>
        <end position="20"/>
    </location>
</feature>
<dbReference type="Proteomes" id="UP000243528">
    <property type="component" value="Unassembled WGS sequence"/>
</dbReference>
<dbReference type="PANTHER" id="PTHR32243:SF18">
    <property type="entry name" value="INNER MEMBRANE ABC TRANSPORTER PERMEASE PROTEIN YCJP"/>
    <property type="match status" value="1"/>
</dbReference>
<dbReference type="PANTHER" id="PTHR32243">
    <property type="entry name" value="MALTOSE TRANSPORT SYSTEM PERMEASE-RELATED"/>
    <property type="match status" value="1"/>
</dbReference>
<keyword evidence="2 7" id="KW-0813">Transport</keyword>
<keyword evidence="4 7" id="KW-0812">Transmembrane</keyword>
<evidence type="ECO:0000256" key="8">
    <source>
        <dbReference type="SAM" id="MobiDB-lite"/>
    </source>
</evidence>
<evidence type="ECO:0000256" key="5">
    <source>
        <dbReference type="ARBA" id="ARBA00022989"/>
    </source>
</evidence>
<keyword evidence="6 7" id="KW-0472">Membrane</keyword>
<evidence type="ECO:0000313" key="11">
    <source>
        <dbReference type="Proteomes" id="UP000243528"/>
    </source>
</evidence>
<sequence>MSTSVDVHPETTAPSAPRRPRRRPMRRVALWATLAVVVFIALFPVYWMLATSITPREQVFEFPPSFIPTSITFEHYGTFFETPALLKYMVNSILVSGVTAVGAVIVSSYAAYSLSKFEYRGRKSVMYMIWSSQMFPTALLLIALYLMFDRFGLLDTYVALVLSFMTFTLPLCTFVMKGYFDTIPTEVIEAARIDGAPERVITTKVLLPIAIPGMVAAGLFAFIRGWNDFIFALTLVGEDRRTLPPGLVVEYLGEFQADWPELMASSLITTIPVVIAFMALQKYFVEGLTVGSVKG</sequence>
<dbReference type="OrthoDB" id="9794684at2"/>
<name>A0A2P8E8Y9_9ACTN</name>
<evidence type="ECO:0000313" key="10">
    <source>
        <dbReference type="EMBL" id="PSL05950.1"/>
    </source>
</evidence>
<organism evidence="10 11">
    <name type="scientific">Haloactinopolyspora alba</name>
    <dbReference type="NCBI Taxonomy" id="648780"/>
    <lineage>
        <taxon>Bacteria</taxon>
        <taxon>Bacillati</taxon>
        <taxon>Actinomycetota</taxon>
        <taxon>Actinomycetes</taxon>
        <taxon>Jiangellales</taxon>
        <taxon>Jiangellaceae</taxon>
        <taxon>Haloactinopolyspora</taxon>
    </lineage>
</organism>
<dbReference type="SUPFAM" id="SSF161098">
    <property type="entry name" value="MetI-like"/>
    <property type="match status" value="1"/>
</dbReference>
<feature type="domain" description="ABC transmembrane type-1" evidence="9">
    <location>
        <begin position="89"/>
        <end position="280"/>
    </location>
</feature>
<dbReference type="InterPro" id="IPR035906">
    <property type="entry name" value="MetI-like_sf"/>
</dbReference>
<comment type="subcellular location">
    <subcellularLocation>
        <location evidence="1 7">Cell membrane</location>
        <topology evidence="1 7">Multi-pass membrane protein</topology>
    </subcellularLocation>
</comment>
<protein>
    <submittedName>
        <fullName evidence="10">Carbohydrate ABC transporter membrane protein 2 (CUT1 family)</fullName>
    </submittedName>
</protein>
<evidence type="ECO:0000256" key="2">
    <source>
        <dbReference type="ARBA" id="ARBA00022448"/>
    </source>
</evidence>
<feature type="transmembrane region" description="Helical" evidence="7">
    <location>
        <begin position="88"/>
        <end position="112"/>
    </location>
</feature>
<dbReference type="PROSITE" id="PS50928">
    <property type="entry name" value="ABC_TM1"/>
    <property type="match status" value="1"/>
</dbReference>
<dbReference type="AlphaFoldDB" id="A0A2P8E8Y9"/>
<evidence type="ECO:0000256" key="6">
    <source>
        <dbReference type="ARBA" id="ARBA00023136"/>
    </source>
</evidence>
<dbReference type="InterPro" id="IPR050901">
    <property type="entry name" value="BP-dep_ABC_trans_perm"/>
</dbReference>
<dbReference type="EMBL" id="PYGE01000003">
    <property type="protein sequence ID" value="PSL05950.1"/>
    <property type="molecule type" value="Genomic_DNA"/>
</dbReference>
<dbReference type="CDD" id="cd06261">
    <property type="entry name" value="TM_PBP2"/>
    <property type="match status" value="1"/>
</dbReference>
<gene>
    <name evidence="10" type="ORF">CLV30_103102</name>
</gene>
<comment type="similarity">
    <text evidence="7">Belongs to the binding-protein-dependent transport system permease family.</text>
</comment>
<feature type="transmembrane region" description="Helical" evidence="7">
    <location>
        <begin position="124"/>
        <end position="145"/>
    </location>
</feature>
<evidence type="ECO:0000256" key="3">
    <source>
        <dbReference type="ARBA" id="ARBA00022475"/>
    </source>
</evidence>